<dbReference type="AlphaFoldDB" id="A0A1J3DVF9"/>
<evidence type="ECO:0000313" key="5">
    <source>
        <dbReference type="EMBL" id="JAU23923.1"/>
    </source>
</evidence>
<dbReference type="PRINTS" id="PR00364">
    <property type="entry name" value="DISEASERSIST"/>
</dbReference>
<dbReference type="Gene3D" id="3.40.50.10140">
    <property type="entry name" value="Toll/interleukin-1 receptor homology (TIR) domain"/>
    <property type="match status" value="1"/>
</dbReference>
<dbReference type="InterPro" id="IPR036390">
    <property type="entry name" value="WH_DNA-bd_sf"/>
</dbReference>
<dbReference type="Pfam" id="PF23282">
    <property type="entry name" value="WHD_ROQ1"/>
    <property type="match status" value="1"/>
</dbReference>
<dbReference type="SUPFAM" id="SSF46785">
    <property type="entry name" value="Winged helix' DNA-binding domain"/>
    <property type="match status" value="1"/>
</dbReference>
<evidence type="ECO:0000256" key="1">
    <source>
        <dbReference type="ARBA" id="ARBA00022614"/>
    </source>
</evidence>
<name>A0A1J3DVF9_NOCCA</name>
<dbReference type="InterPro" id="IPR042197">
    <property type="entry name" value="Apaf_helical"/>
</dbReference>
<keyword evidence="2" id="KW-0677">Repeat</keyword>
<dbReference type="InterPro" id="IPR002182">
    <property type="entry name" value="NB-ARC"/>
</dbReference>
<dbReference type="Gene3D" id="3.40.50.300">
    <property type="entry name" value="P-loop containing nucleotide triphosphate hydrolases"/>
    <property type="match status" value="1"/>
</dbReference>
<dbReference type="Pfam" id="PF00931">
    <property type="entry name" value="NB-ARC"/>
    <property type="match status" value="1"/>
</dbReference>
<proteinExistence type="predicted"/>
<reference evidence="5" key="1">
    <citation type="submission" date="2016-07" db="EMBL/GenBank/DDBJ databases">
        <title>De novo transcriptome assembly of four accessions of the metal hyperaccumulator plant Noccaea caerulescens.</title>
        <authorList>
            <person name="Blande D."/>
            <person name="Halimaa P."/>
            <person name="Tervahauta A.I."/>
            <person name="Aarts M.G."/>
            <person name="Karenlampi S.O."/>
        </authorList>
    </citation>
    <scope>NUCLEOTIDE SEQUENCE</scope>
</reference>
<feature type="domain" description="TIR" evidence="4">
    <location>
        <begin position="1"/>
        <end position="154"/>
    </location>
</feature>
<dbReference type="Gene3D" id="3.80.10.10">
    <property type="entry name" value="Ribonuclease Inhibitor"/>
    <property type="match status" value="1"/>
</dbReference>
<dbReference type="Pfam" id="PF01582">
    <property type="entry name" value="TIR"/>
    <property type="match status" value="1"/>
</dbReference>
<organism evidence="5">
    <name type="scientific">Noccaea caerulescens</name>
    <name type="common">Alpine penny-cress</name>
    <name type="synonym">Thlaspi caerulescens</name>
    <dbReference type="NCBI Taxonomy" id="107243"/>
    <lineage>
        <taxon>Eukaryota</taxon>
        <taxon>Viridiplantae</taxon>
        <taxon>Streptophyta</taxon>
        <taxon>Embryophyta</taxon>
        <taxon>Tracheophyta</taxon>
        <taxon>Spermatophyta</taxon>
        <taxon>Magnoliopsida</taxon>
        <taxon>eudicotyledons</taxon>
        <taxon>Gunneridae</taxon>
        <taxon>Pentapetalae</taxon>
        <taxon>rosids</taxon>
        <taxon>malvids</taxon>
        <taxon>Brassicales</taxon>
        <taxon>Brassicaceae</taxon>
        <taxon>Coluteocarpeae</taxon>
        <taxon>Noccaea</taxon>
    </lineage>
</organism>
<evidence type="ECO:0000256" key="3">
    <source>
        <dbReference type="ARBA" id="ARBA00022821"/>
    </source>
</evidence>
<dbReference type="SMART" id="SM00255">
    <property type="entry name" value="TIR"/>
    <property type="match status" value="1"/>
</dbReference>
<keyword evidence="3" id="KW-0611">Plant defense</keyword>
<dbReference type="InterPro" id="IPR000157">
    <property type="entry name" value="TIR_dom"/>
</dbReference>
<evidence type="ECO:0000259" key="4">
    <source>
        <dbReference type="PROSITE" id="PS50104"/>
    </source>
</evidence>
<dbReference type="InterPro" id="IPR032675">
    <property type="entry name" value="LRR_dom_sf"/>
</dbReference>
<dbReference type="InterPro" id="IPR027417">
    <property type="entry name" value="P-loop_NTPase"/>
</dbReference>
<dbReference type="InterPro" id="IPR058192">
    <property type="entry name" value="WHD_ROQ1-like"/>
</dbReference>
<dbReference type="SUPFAM" id="SSF52200">
    <property type="entry name" value="Toll/Interleukin receptor TIR domain"/>
    <property type="match status" value="1"/>
</dbReference>
<protein>
    <submittedName>
        <fullName evidence="5">Putative WRKY transcription factor 16</fullName>
    </submittedName>
</protein>
<keyword evidence="1" id="KW-0433">Leucine-rich repeat</keyword>
<dbReference type="InterPro" id="IPR035897">
    <property type="entry name" value="Toll_tir_struct_dom_sf"/>
</dbReference>
<dbReference type="PANTHER" id="PTHR11017:SF518">
    <property type="entry name" value="DISEASE RESISTANCE PROTEIN (TIR-NBS-LRR CLASS)-RELATED"/>
    <property type="match status" value="1"/>
</dbReference>
<dbReference type="SUPFAM" id="SSF52058">
    <property type="entry name" value="L domain-like"/>
    <property type="match status" value="1"/>
</dbReference>
<dbReference type="Gene3D" id="1.10.8.430">
    <property type="entry name" value="Helical domain of apoptotic protease-activating factors"/>
    <property type="match status" value="1"/>
</dbReference>
<accession>A0A1J3DVF9</accession>
<dbReference type="GO" id="GO:0007165">
    <property type="term" value="P:signal transduction"/>
    <property type="evidence" value="ECO:0007669"/>
    <property type="project" value="InterPro"/>
</dbReference>
<evidence type="ECO:0000256" key="2">
    <source>
        <dbReference type="ARBA" id="ARBA00022737"/>
    </source>
</evidence>
<sequence length="763" mass="87822">MEARNMVKISFDRSDETLRCSLVPHISAAFGRKGISVLNDKHDEFCESVASVLIFSKNYVSSKESLDDFLNTIRRRNDKGHLVTTVFYGVSISNLQELKGNFAKRFFEHRTSYQASQWHNALAEIGNIPGHEQSNNQSDCEFVEKIARDVYEKIFPKERIGVYSRMLPDIENLLCKQQWGVKRIGIWGMPGIGKTTLAQAVFDQMSGDYEVTCFVQNFHETFQEKGLRRLLQEHFNDLTDPKLQQRVLVVLDDVRNHLDAEFFLAGFVSFSLGSVIIVTSRDEQVLCQCQVNRTYKVEGLNKHEALKLFSWCAFGRDVREKNLLPELSMKVIEYANGNPLALRVYGEEISSKKNEKPNQEEEIFLKLKQDPPHQIMEVVKSSYDELSDNEKNILVYIAFFFTGKNVDCVSELLQDLGLFPHVGIDRLVGNSLVTISENRLEMHTMIQSVVKNIGRSQISEDPKTSFKCFLGTKDIEAISLDASNVHPNVNLSSFRSMYNLRYLKIFYSKPESENNRKKALESLSLPYGLRFLHWEHYPLQSLPQDFDPSNLVEIDMPHSQLQTLWGGTKNLKMLKRINLRHSQKLLEVNELSEALNLEKIDLCGCKNLQSFPVIRKLQKLRVVDLPGGTGIKISPEFPSNVEWKIEGSSIDDQRKPLKSEPPPEPQFLNLLKERSFLSSQERLKEPDMVESTPTFKDMFCENVFEISRRSIEWAQTNLFEFGRFKIPLQNMDLRKFEEGSCFNASCSEKITCFCILEDEIQFT</sequence>
<dbReference type="Pfam" id="PF07725">
    <property type="entry name" value="LRR_3"/>
    <property type="match status" value="1"/>
</dbReference>
<dbReference type="PANTHER" id="PTHR11017">
    <property type="entry name" value="LEUCINE-RICH REPEAT-CONTAINING PROTEIN"/>
    <property type="match status" value="1"/>
</dbReference>
<dbReference type="EMBL" id="GEVI01008397">
    <property type="protein sequence ID" value="JAU23923.1"/>
    <property type="molecule type" value="Transcribed_RNA"/>
</dbReference>
<dbReference type="GO" id="GO:0006952">
    <property type="term" value="P:defense response"/>
    <property type="evidence" value="ECO:0007669"/>
    <property type="project" value="UniProtKB-KW"/>
</dbReference>
<dbReference type="InterPro" id="IPR044974">
    <property type="entry name" value="Disease_R_plants"/>
</dbReference>
<dbReference type="GO" id="GO:0043531">
    <property type="term" value="F:ADP binding"/>
    <property type="evidence" value="ECO:0007669"/>
    <property type="project" value="InterPro"/>
</dbReference>
<gene>
    <name evidence="5" type="ORF">GA_TR10403_c0_g1_i1_g.34085</name>
</gene>
<dbReference type="PROSITE" id="PS50104">
    <property type="entry name" value="TIR"/>
    <property type="match status" value="1"/>
</dbReference>
<dbReference type="SUPFAM" id="SSF52540">
    <property type="entry name" value="P-loop containing nucleoside triphosphate hydrolases"/>
    <property type="match status" value="1"/>
</dbReference>
<dbReference type="InterPro" id="IPR011713">
    <property type="entry name" value="Leu-rich_rpt_3"/>
</dbReference>